<dbReference type="PROSITE" id="PS51464">
    <property type="entry name" value="SIS"/>
    <property type="match status" value="1"/>
</dbReference>
<evidence type="ECO:0000313" key="3">
    <source>
        <dbReference type="Proteomes" id="UP000377595"/>
    </source>
</evidence>
<gene>
    <name evidence="2" type="primary">gmhA_1</name>
    <name evidence="2" type="ORF">Aple_032690</name>
</gene>
<dbReference type="RefSeq" id="WP_155345417.1">
    <property type="nucleotide sequence ID" value="NZ_BAAAHM010000021.1"/>
</dbReference>
<keyword evidence="2" id="KW-0413">Isomerase</keyword>
<name>A0A5M3XMK1_9ACTN</name>
<keyword evidence="3" id="KW-1185">Reference proteome</keyword>
<dbReference type="PANTHER" id="PTHR30390">
    <property type="entry name" value="SEDOHEPTULOSE 7-PHOSPHATE ISOMERASE / DNAA INITIATOR-ASSOCIATING FACTOR FOR REPLICATION INITIATION"/>
    <property type="match status" value="1"/>
</dbReference>
<sequence>MSEPLETLYPFLYTDTVTRDDLLSQVRASTQEKIAEIVTLRQSLPALHGKQLLTCAKAMAAAFDQGARLFAFGNGGSSTDAQDLAHTFAHPAPPGRPVGAIALAQDVAVLTALSNDVGFDLVFARQLAALGRPGDIAVGLSTSGGSANVLNALDEARRRGMITVGFAGYDGGKMAQDGLDHLFVVPSTSVHRIQEAQITLHHVLWELTQLNR</sequence>
<dbReference type="GO" id="GO:0097367">
    <property type="term" value="F:carbohydrate derivative binding"/>
    <property type="evidence" value="ECO:0007669"/>
    <property type="project" value="InterPro"/>
</dbReference>
<dbReference type="SUPFAM" id="SSF53697">
    <property type="entry name" value="SIS domain"/>
    <property type="match status" value="1"/>
</dbReference>
<evidence type="ECO:0000313" key="2">
    <source>
        <dbReference type="EMBL" id="GES20373.1"/>
    </source>
</evidence>
<dbReference type="InterPro" id="IPR035461">
    <property type="entry name" value="GmhA/DiaA"/>
</dbReference>
<dbReference type="OrthoDB" id="9810929at2"/>
<dbReference type="AlphaFoldDB" id="A0A5M3XMK1"/>
<evidence type="ECO:0000259" key="1">
    <source>
        <dbReference type="PROSITE" id="PS51464"/>
    </source>
</evidence>
<dbReference type="EMBL" id="BLAF01000016">
    <property type="protein sequence ID" value="GES20373.1"/>
    <property type="molecule type" value="Genomic_DNA"/>
</dbReference>
<protein>
    <submittedName>
        <fullName evidence="2">Phosphoheptose isomerase</fullName>
    </submittedName>
</protein>
<reference evidence="2 3" key="1">
    <citation type="submission" date="2019-10" db="EMBL/GenBank/DDBJ databases">
        <title>Whole genome shotgun sequence of Acrocarpospora pleiomorpha NBRC 16267.</title>
        <authorList>
            <person name="Ichikawa N."/>
            <person name="Kimura A."/>
            <person name="Kitahashi Y."/>
            <person name="Komaki H."/>
            <person name="Oguchi A."/>
        </authorList>
    </citation>
    <scope>NUCLEOTIDE SEQUENCE [LARGE SCALE GENOMIC DNA]</scope>
    <source>
        <strain evidence="2 3">NBRC 16267</strain>
    </source>
</reference>
<dbReference type="CDD" id="cd05006">
    <property type="entry name" value="SIS_GmhA"/>
    <property type="match status" value="1"/>
</dbReference>
<comment type="caution">
    <text evidence="2">The sequence shown here is derived from an EMBL/GenBank/DDBJ whole genome shotgun (WGS) entry which is preliminary data.</text>
</comment>
<dbReference type="InterPro" id="IPR050099">
    <property type="entry name" value="SIS_GmhA/DiaA_subfam"/>
</dbReference>
<dbReference type="Proteomes" id="UP000377595">
    <property type="component" value="Unassembled WGS sequence"/>
</dbReference>
<proteinExistence type="predicted"/>
<feature type="domain" description="SIS" evidence="1">
    <location>
        <begin position="59"/>
        <end position="212"/>
    </location>
</feature>
<dbReference type="Pfam" id="PF13580">
    <property type="entry name" value="SIS_2"/>
    <property type="match status" value="1"/>
</dbReference>
<dbReference type="GO" id="GO:0016853">
    <property type="term" value="F:isomerase activity"/>
    <property type="evidence" value="ECO:0007669"/>
    <property type="project" value="UniProtKB-KW"/>
</dbReference>
<organism evidence="2 3">
    <name type="scientific">Acrocarpospora pleiomorpha</name>
    <dbReference type="NCBI Taxonomy" id="90975"/>
    <lineage>
        <taxon>Bacteria</taxon>
        <taxon>Bacillati</taxon>
        <taxon>Actinomycetota</taxon>
        <taxon>Actinomycetes</taxon>
        <taxon>Streptosporangiales</taxon>
        <taxon>Streptosporangiaceae</taxon>
        <taxon>Acrocarpospora</taxon>
    </lineage>
</organism>
<dbReference type="InterPro" id="IPR046348">
    <property type="entry name" value="SIS_dom_sf"/>
</dbReference>
<dbReference type="InterPro" id="IPR001347">
    <property type="entry name" value="SIS_dom"/>
</dbReference>
<dbReference type="GO" id="GO:1901135">
    <property type="term" value="P:carbohydrate derivative metabolic process"/>
    <property type="evidence" value="ECO:0007669"/>
    <property type="project" value="InterPro"/>
</dbReference>
<dbReference type="Gene3D" id="3.40.50.10490">
    <property type="entry name" value="Glucose-6-phosphate isomerase like protein, domain 1"/>
    <property type="match status" value="1"/>
</dbReference>
<accession>A0A5M3XMK1</accession>